<gene>
    <name evidence="2" type="ORF">EI77_01860</name>
</gene>
<dbReference type="Pfam" id="PF02368">
    <property type="entry name" value="Big_2"/>
    <property type="match status" value="1"/>
</dbReference>
<dbReference type="AlphaFoldDB" id="A0A4R7S4M8"/>
<accession>A0A4R7S4M8</accession>
<dbReference type="Proteomes" id="UP000295662">
    <property type="component" value="Unassembled WGS sequence"/>
</dbReference>
<comment type="caution">
    <text evidence="2">The sequence shown here is derived from an EMBL/GenBank/DDBJ whole genome shotgun (WGS) entry which is preliminary data.</text>
</comment>
<dbReference type="EMBL" id="SOCA01000002">
    <property type="protein sequence ID" value="TDU73390.1"/>
    <property type="molecule type" value="Genomic_DNA"/>
</dbReference>
<dbReference type="RefSeq" id="WP_166647140.1">
    <property type="nucleotide sequence ID" value="NZ_SOCA01000002.1"/>
</dbReference>
<dbReference type="Pfam" id="PF07587">
    <property type="entry name" value="PSD1"/>
    <property type="match status" value="1"/>
</dbReference>
<dbReference type="InterPro" id="IPR022655">
    <property type="entry name" value="DUF1553"/>
</dbReference>
<keyword evidence="3" id="KW-1185">Reference proteome</keyword>
<feature type="domain" description="BIG2" evidence="1">
    <location>
        <begin position="133"/>
        <end position="215"/>
    </location>
</feature>
<reference evidence="2 3" key="1">
    <citation type="submission" date="2019-03" db="EMBL/GenBank/DDBJ databases">
        <title>Genomic Encyclopedia of Archaeal and Bacterial Type Strains, Phase II (KMG-II): from individual species to whole genera.</title>
        <authorList>
            <person name="Goeker M."/>
        </authorList>
    </citation>
    <scope>NUCLEOTIDE SEQUENCE [LARGE SCALE GENOMIC DNA]</scope>
    <source>
        <strain evidence="2 3">ATCC 25309</strain>
    </source>
</reference>
<dbReference type="PANTHER" id="PTHR35889">
    <property type="entry name" value="CYCLOINULO-OLIGOSACCHARIDE FRUCTANOTRANSFERASE-RELATED"/>
    <property type="match status" value="1"/>
</dbReference>
<evidence type="ECO:0000313" key="2">
    <source>
        <dbReference type="EMBL" id="TDU73390.1"/>
    </source>
</evidence>
<dbReference type="Gene3D" id="2.60.40.1080">
    <property type="match status" value="1"/>
</dbReference>
<evidence type="ECO:0000313" key="3">
    <source>
        <dbReference type="Proteomes" id="UP000295662"/>
    </source>
</evidence>
<name>A0A4R7S4M8_9BACT</name>
<dbReference type="InterPro" id="IPR011444">
    <property type="entry name" value="DUF1549"/>
</dbReference>
<dbReference type="InterPro" id="IPR003343">
    <property type="entry name" value="Big_2"/>
</dbReference>
<protein>
    <submittedName>
        <fullName evidence="2">Ig-like protein group 2</fullName>
    </submittedName>
</protein>
<dbReference type="SMART" id="SM00635">
    <property type="entry name" value="BID_2"/>
    <property type="match status" value="1"/>
</dbReference>
<proteinExistence type="predicted"/>
<dbReference type="Pfam" id="PF07583">
    <property type="entry name" value="PSCyt2"/>
    <property type="match status" value="1"/>
</dbReference>
<organism evidence="2 3">
    <name type="scientific">Prosthecobacter fusiformis</name>
    <dbReference type="NCBI Taxonomy" id="48464"/>
    <lineage>
        <taxon>Bacteria</taxon>
        <taxon>Pseudomonadati</taxon>
        <taxon>Verrucomicrobiota</taxon>
        <taxon>Verrucomicrobiia</taxon>
        <taxon>Verrucomicrobiales</taxon>
        <taxon>Verrucomicrobiaceae</taxon>
        <taxon>Prosthecobacter</taxon>
    </lineage>
</organism>
<evidence type="ECO:0000259" key="1">
    <source>
        <dbReference type="SMART" id="SM00635"/>
    </source>
</evidence>
<dbReference type="PANTHER" id="PTHR35889:SF3">
    <property type="entry name" value="F-BOX DOMAIN-CONTAINING PROTEIN"/>
    <property type="match status" value="1"/>
</dbReference>
<sequence length="726" mass="81433">MPRLLLTSITTLLLGSFAHGEERAVSFVHDVMPHLQKAGCAAGNCHAKPEGQNNFKLSVFGYDPANDYHEIVRDDRGRRVFMAAPEESLLLKKATGAVTHEGGAVITKSSETYELLVRWLKQGAPAVLVGEALVTGVNVEPRERSYKKGEKQPLKVTAKYSDGKTKDVTPLTEFLSQDKEMASVDEHGMVQAGLTSGEGVVLVRYMGHVDVARVTVPAENLLPDGMYADLPVNNEVDRLVYARHQKLGLLPSDICTDEEFMRRSSLDAIGMLPTAERTKEFLADKRPDKRALYIDELLDHRNYADHWAIKWGDLIRPNPSRVGVKPVYLLDQWLRDAFRQNMPYDQMVKELLTAEGSTHEYGPVAVFRDKREPIDASSFVSQIFLGVRLDCAKCHHHPSEKWTQEDYYQLAAFFGQMSRKGQGISAPISGEPEYWWYGGKGEVQHPVTEAAMVPKPPDGPEMPYVAGQDPRARLTDWMASSENPFFAKAIVNRLWSEFLGRGIVEPVDDFRVSNPATNEALLTWLAEDFTAHGYDLKHLMRTILNSRTYQFSSEPNKHNLADTKNFSRSQKRRLSAEVLLDALDDLTGVRDSFSGLPPNSRAVMTWNHKLESTFLDAFGRPNASQECPCERERKSSVIQALHLMNSNDLQAKLSAKDGKITGWVKSDLAEPQIVKEVYLSAYNRLPNAEELRTALKFFTTPGATRQTAVEDLAWALINSAEFVFNH</sequence>